<comment type="function">
    <text evidence="1">Involved in DNA recombination.</text>
</comment>
<evidence type="ECO:0000256" key="3">
    <source>
        <dbReference type="ARBA" id="ARBA00023054"/>
    </source>
</evidence>
<evidence type="ECO:0000256" key="1">
    <source>
        <dbReference type="ARBA" id="ARBA00003416"/>
    </source>
</evidence>
<dbReference type="GO" id="GO:0008270">
    <property type="term" value="F:zinc ion binding"/>
    <property type="evidence" value="ECO:0007669"/>
    <property type="project" value="InterPro"/>
</dbReference>
<organism evidence="7 8">
    <name type="scientific">Xanthomonas oryzae pv. oryzae (strain PXO99A)</name>
    <dbReference type="NCBI Taxonomy" id="360094"/>
    <lineage>
        <taxon>Bacteria</taxon>
        <taxon>Pseudomonadati</taxon>
        <taxon>Pseudomonadota</taxon>
        <taxon>Gammaproteobacteria</taxon>
        <taxon>Lysobacterales</taxon>
        <taxon>Lysobacteraceae</taxon>
        <taxon>Xanthomonas</taxon>
    </lineage>
</organism>
<name>A0A0K0GRE4_XANOP</name>
<dbReference type="Proteomes" id="UP000001740">
    <property type="component" value="Chromosome"/>
</dbReference>
<keyword evidence="4" id="KW-0233">DNA recombination</keyword>
<protein>
    <recommendedName>
        <fullName evidence="5">Zinc-type alcohol dehydrogenase-like protein</fullName>
    </recommendedName>
</protein>
<evidence type="ECO:0000256" key="6">
    <source>
        <dbReference type="SAM" id="Phobius"/>
    </source>
</evidence>
<sequence length="774" mass="86312">MPLTAITAWELLFDRLGLVEGGGQGQALLVVGAAGSVGSILVQLAITLTKLTVIGTAARPETQEWVHALGAHHVIDHSQPVGEGLQRISIAQVQHVASLTHTDQHFVQLVEVLAPQAQLALIDDPATLDALPPKRKSLSLHWELMFTRSLFETDDMIAQHHLLNRVAELVDTGVLRTALGEHYGRISADNLRRAHAALQSHRTAPAASWCWKASERRRRRYDSGLAWPLSCSRTLQRWHAIAAGQDPRRSRCDRPRYTAGMSSESLILLGLLVVVLVLQLLALLRRPSTTALEHALRAEQRDGRGELREQLEGLARQQDARLETFARNLTELSTRTDQRLDLLRDALAEDARKAREESGLAQQRTGELLTLRLTELRSQLEGFGQQQETRIHVFGQQLTELIARTDTHMAALRQALAEDSRKGRQEAGQSQQRFTEALGQRLNELTQRNELRIGEMRATLEQQLANLQYDNASKLELMRATVDEKLQTTLNTRLDASFKLVSERLEQVQRGLGEMQQLATGVGDLKRVLTNVKDRGGWGEVQLDNILEQTLTMEQYARGVRVKPDSAEAVDFAIRLPGRGDDTVVWLPVDAKFPREDYERLIDAQGKGDLDAIKNSTAQLERAIRIQAKSISDKYVCPPQTTDFAVMFLPTEGLYAEVIRRAGLVDLLQREHRVVLAGPTTFTALLNSLQMGFRTLAIEKRSSEVWQVLGAVKSEFGKFAGILEKAERQISTVGKSLGEASRKTRTIERRLRGVETLAGEQSQALLDDGSDEQE</sequence>
<accession>A0A0K0GRE4</accession>
<dbReference type="InterPro" id="IPR014182">
    <property type="entry name" value="ADH_Zn_typ-1"/>
</dbReference>
<keyword evidence="5" id="KW-0862">Zinc</keyword>
<dbReference type="NCBIfam" id="TIGR02817">
    <property type="entry name" value="adh_fam_1"/>
    <property type="match status" value="1"/>
</dbReference>
<dbReference type="SUPFAM" id="SSF51735">
    <property type="entry name" value="NAD(P)-binding Rossmann-fold domains"/>
    <property type="match status" value="1"/>
</dbReference>
<proteinExistence type="inferred from homology"/>
<keyword evidence="6" id="KW-0472">Membrane</keyword>
<dbReference type="PANTHER" id="PTHR30563">
    <property type="entry name" value="DNA RECOMBINATION PROTEIN RMUC"/>
    <property type="match status" value="1"/>
</dbReference>
<keyword evidence="5" id="KW-0479">Metal-binding</keyword>
<dbReference type="InterPro" id="IPR003798">
    <property type="entry name" value="DNA_recombination_RmuC"/>
</dbReference>
<dbReference type="PANTHER" id="PTHR30563:SF0">
    <property type="entry name" value="DNA RECOMBINATION PROTEIN RMUC"/>
    <property type="match status" value="1"/>
</dbReference>
<dbReference type="KEGG" id="xop:PXO_03225"/>
<dbReference type="AlphaFoldDB" id="A0A0K0GRE4"/>
<evidence type="ECO:0000256" key="2">
    <source>
        <dbReference type="ARBA" id="ARBA00009840"/>
    </source>
</evidence>
<dbReference type="eggNOG" id="COG0604">
    <property type="taxonomic scope" value="Bacteria"/>
</dbReference>
<evidence type="ECO:0000256" key="4">
    <source>
        <dbReference type="ARBA" id="ARBA00023172"/>
    </source>
</evidence>
<keyword evidence="6" id="KW-1133">Transmembrane helix</keyword>
<evidence type="ECO:0000313" key="8">
    <source>
        <dbReference type="Proteomes" id="UP000001740"/>
    </source>
</evidence>
<dbReference type="Gene3D" id="3.90.180.10">
    <property type="entry name" value="Medium-chain alcohol dehydrogenases, catalytic domain"/>
    <property type="match status" value="1"/>
</dbReference>
<gene>
    <name evidence="7" type="ordered locus">PXO_03225</name>
</gene>
<dbReference type="Pfam" id="PF13602">
    <property type="entry name" value="ADH_zinc_N_2"/>
    <property type="match status" value="1"/>
</dbReference>
<reference evidence="7 8" key="1">
    <citation type="journal article" date="2008" name="BMC Genomics">
        <title>Genome sequence and rapid evolution of the rice pathogen Xanthomonas oryzae pv. oryzae PXO99A.</title>
        <authorList>
            <person name="Salzberg S.L."/>
            <person name="Sommer D.D."/>
            <person name="Schatz M.C."/>
            <person name="Phillippy A.M."/>
            <person name="Rabinowicz P.D."/>
            <person name="Tsuge S."/>
            <person name="Furutani A."/>
            <person name="Ochiai H."/>
            <person name="Delcher A.L."/>
            <person name="Kelley D."/>
            <person name="Madupu R."/>
            <person name="Puiu D."/>
            <person name="Radune D."/>
            <person name="Shumway M."/>
            <person name="Trapnell C."/>
            <person name="Aparna G."/>
            <person name="Jha G."/>
            <person name="Pandey A."/>
            <person name="Patil P.B."/>
            <person name="Ishihara H."/>
            <person name="Meyer D.F."/>
            <person name="Szurek B."/>
            <person name="Verdier V."/>
            <person name="Koebnik R."/>
            <person name="Dow J.M."/>
            <person name="Ryan R.P."/>
            <person name="Hirata H."/>
            <person name="Tsuyumu S."/>
            <person name="Won Lee S."/>
            <person name="Seo Y.S."/>
            <person name="Sriariyanum M."/>
            <person name="Ronald P.C."/>
            <person name="Sonti R.V."/>
            <person name="Van Sluys M.A."/>
            <person name="Leach J.E."/>
            <person name="White F.F."/>
            <person name="Bogdanove A.J."/>
        </authorList>
    </citation>
    <scope>NUCLEOTIDE SEQUENCE [LARGE SCALE GENOMIC DNA]</scope>
    <source>
        <strain evidence="7 8">PXO99A</strain>
    </source>
</reference>
<dbReference type="Gene3D" id="3.40.50.720">
    <property type="entry name" value="NAD(P)-binding Rossmann-like Domain"/>
    <property type="match status" value="1"/>
</dbReference>
<feature type="transmembrane region" description="Helical" evidence="6">
    <location>
        <begin position="266"/>
        <end position="284"/>
    </location>
</feature>
<comment type="similarity">
    <text evidence="5">Belongs to the zinc-containing alcohol dehydrogenase family. Quinone oxidoreductase subfamily.</text>
</comment>
<dbReference type="Pfam" id="PF02646">
    <property type="entry name" value="RmuC"/>
    <property type="match status" value="1"/>
</dbReference>
<keyword evidence="5" id="KW-0560">Oxidoreductase</keyword>
<comment type="similarity">
    <text evidence="2">Belongs to the RmuC family.</text>
</comment>
<dbReference type="EMBL" id="CP000967">
    <property type="protein sequence ID" value="ACD61590.1"/>
    <property type="molecule type" value="Genomic_DNA"/>
</dbReference>
<keyword evidence="6" id="KW-0812">Transmembrane</keyword>
<dbReference type="eggNOG" id="COG1322">
    <property type="taxonomic scope" value="Bacteria"/>
</dbReference>
<evidence type="ECO:0000313" key="7">
    <source>
        <dbReference type="EMBL" id="ACD61590.1"/>
    </source>
</evidence>
<dbReference type="HOGENOM" id="CLU_020365_2_0_6"/>
<dbReference type="GO" id="GO:0006310">
    <property type="term" value="P:DNA recombination"/>
    <property type="evidence" value="ECO:0007669"/>
    <property type="project" value="UniProtKB-KW"/>
</dbReference>
<keyword evidence="3" id="KW-0175">Coiled coil</keyword>
<evidence type="ECO:0000256" key="5">
    <source>
        <dbReference type="RuleBase" id="RU364000"/>
    </source>
</evidence>
<dbReference type="GO" id="GO:0016491">
    <property type="term" value="F:oxidoreductase activity"/>
    <property type="evidence" value="ECO:0007669"/>
    <property type="project" value="UniProtKB-KW"/>
</dbReference>
<dbReference type="InterPro" id="IPR036291">
    <property type="entry name" value="NAD(P)-bd_dom_sf"/>
</dbReference>
<feature type="transmembrane region" description="Helical" evidence="6">
    <location>
        <begin position="27"/>
        <end position="49"/>
    </location>
</feature>